<feature type="transmembrane region" description="Helical" evidence="6">
    <location>
        <begin position="7"/>
        <end position="27"/>
    </location>
</feature>
<evidence type="ECO:0000256" key="1">
    <source>
        <dbReference type="ARBA" id="ARBA00004651"/>
    </source>
</evidence>
<evidence type="ECO:0000256" key="2">
    <source>
        <dbReference type="ARBA" id="ARBA00022475"/>
    </source>
</evidence>
<evidence type="ECO:0000256" key="6">
    <source>
        <dbReference type="SAM" id="Phobius"/>
    </source>
</evidence>
<evidence type="ECO:0000256" key="4">
    <source>
        <dbReference type="ARBA" id="ARBA00022989"/>
    </source>
</evidence>
<evidence type="ECO:0000313" key="9">
    <source>
        <dbReference type="Proteomes" id="UP001382727"/>
    </source>
</evidence>
<accession>A0ABZ2MJS4</accession>
<dbReference type="Pfam" id="PF13396">
    <property type="entry name" value="PLDc_N"/>
    <property type="match status" value="1"/>
</dbReference>
<evidence type="ECO:0000256" key="5">
    <source>
        <dbReference type="ARBA" id="ARBA00023136"/>
    </source>
</evidence>
<reference evidence="8 9" key="1">
    <citation type="submission" date="2024-02" db="EMBL/GenBank/DDBJ databases">
        <title>Janibacter sp. nov., isolated from gut of marine sandworm.</title>
        <authorList>
            <person name="Kim B."/>
            <person name="Jun M.O."/>
            <person name="Shin N.-R."/>
        </authorList>
    </citation>
    <scope>NUCLEOTIDE SEQUENCE [LARGE SCALE GENOMIC DNA]</scope>
    <source>
        <strain evidence="8 9">A1S7</strain>
    </source>
</reference>
<evidence type="ECO:0000256" key="3">
    <source>
        <dbReference type="ARBA" id="ARBA00022692"/>
    </source>
</evidence>
<keyword evidence="3 6" id="KW-0812">Transmembrane</keyword>
<proteinExistence type="predicted"/>
<keyword evidence="9" id="KW-1185">Reference proteome</keyword>
<dbReference type="InterPro" id="IPR027379">
    <property type="entry name" value="CLS_N"/>
</dbReference>
<keyword evidence="2" id="KW-1003">Cell membrane</keyword>
<protein>
    <submittedName>
        <fullName evidence="8">SHOCT domain-containing protein</fullName>
    </submittedName>
</protein>
<organism evidence="8 9">
    <name type="scientific">Janibacter alittae</name>
    <dbReference type="NCBI Taxonomy" id="3115209"/>
    <lineage>
        <taxon>Bacteria</taxon>
        <taxon>Bacillati</taxon>
        <taxon>Actinomycetota</taxon>
        <taxon>Actinomycetes</taxon>
        <taxon>Micrococcales</taxon>
        <taxon>Intrasporangiaceae</taxon>
        <taxon>Janibacter</taxon>
    </lineage>
</organism>
<sequence>MSFWDVLWLIIVSFGFLFYLMMLFSIIGDLFADHDTRGIVKAVWVIFLLFLPLLTALVYLIVRGDGMARRRARSVQSAIDAQDAYIKSVATAAPADQIQRAKALLEDGTITQQEYDSLKSKALS</sequence>
<keyword evidence="4 6" id="KW-1133">Transmembrane helix</keyword>
<feature type="transmembrane region" description="Helical" evidence="6">
    <location>
        <begin position="39"/>
        <end position="62"/>
    </location>
</feature>
<name>A0ABZ2MJS4_9MICO</name>
<keyword evidence="5 6" id="KW-0472">Membrane</keyword>
<comment type="subcellular location">
    <subcellularLocation>
        <location evidence="1">Cell membrane</location>
        <topology evidence="1">Multi-pass membrane protein</topology>
    </subcellularLocation>
</comment>
<dbReference type="Proteomes" id="UP001382727">
    <property type="component" value="Chromosome"/>
</dbReference>
<evidence type="ECO:0000313" key="8">
    <source>
        <dbReference type="EMBL" id="WXB77335.1"/>
    </source>
</evidence>
<dbReference type="EMBL" id="CP144913">
    <property type="protein sequence ID" value="WXB77335.1"/>
    <property type="molecule type" value="Genomic_DNA"/>
</dbReference>
<feature type="domain" description="Cardiolipin synthase N-terminal" evidence="7">
    <location>
        <begin position="18"/>
        <end position="63"/>
    </location>
</feature>
<dbReference type="RefSeq" id="WP_338751126.1">
    <property type="nucleotide sequence ID" value="NZ_CP144913.1"/>
</dbReference>
<gene>
    <name evidence="8" type="ORF">V1351_04530</name>
</gene>
<evidence type="ECO:0000259" key="7">
    <source>
        <dbReference type="Pfam" id="PF13396"/>
    </source>
</evidence>